<gene>
    <name evidence="4" type="ordered locus">Rxyl_0207</name>
</gene>
<dbReference type="PANTHER" id="PTHR48106">
    <property type="entry name" value="QUINONE OXIDOREDUCTASE PIG3-RELATED"/>
    <property type="match status" value="1"/>
</dbReference>
<dbReference type="SUPFAM" id="SSF51735">
    <property type="entry name" value="NAD(P)-binding Rossmann-fold domains"/>
    <property type="match status" value="1"/>
</dbReference>
<protein>
    <submittedName>
        <fullName evidence="4">Alcohol dehydrogenase, zinc-binding protein</fullName>
    </submittedName>
</protein>
<name>Q1AZJ3_RUBXD</name>
<proteinExistence type="predicted"/>
<evidence type="ECO:0000259" key="3">
    <source>
        <dbReference type="SMART" id="SM00829"/>
    </source>
</evidence>
<evidence type="ECO:0000313" key="5">
    <source>
        <dbReference type="Proteomes" id="UP000006637"/>
    </source>
</evidence>
<sequence>MRAVLLERFGEPSELGPAEVPRPKAREGEVLVEVRAAAVNRSDVLNARGSFPATTLPRIPGRDFAGVVVEGPEELLGREVWGTGGGELGFTRDGTHAEYVALPAGAAVPVPEGLSLEGAAASGLAYLAAAMGILELGELSAGEAVLVTGAAGGVGGAAAGISRWKRASLVIGVVKDESERRAAERAGAGVVVDTSREEVPEAVMAATEGRGVDLVLDAVGGPLFEPCLSSLAPQGRMVVLTTVGQRRVSFDLFDFYRKELRLLGLMTSRPGAAESGAVLRSLLPGFEAGYLHAPAVAGRYPLEEAAEAYARVESGEAAGRVLLVMAP</sequence>
<dbReference type="GO" id="GO:0070402">
    <property type="term" value="F:NADPH binding"/>
    <property type="evidence" value="ECO:0007669"/>
    <property type="project" value="TreeGrafter"/>
</dbReference>
<dbReference type="SUPFAM" id="SSF50129">
    <property type="entry name" value="GroES-like"/>
    <property type="match status" value="1"/>
</dbReference>
<dbReference type="InterPro" id="IPR013149">
    <property type="entry name" value="ADH-like_C"/>
</dbReference>
<dbReference type="OrthoDB" id="9780520at2"/>
<dbReference type="KEGG" id="rxy:Rxyl_0207"/>
<dbReference type="Pfam" id="PF00107">
    <property type="entry name" value="ADH_zinc_N"/>
    <property type="match status" value="1"/>
</dbReference>
<dbReference type="Gene3D" id="3.90.180.10">
    <property type="entry name" value="Medium-chain alcohol dehydrogenases, catalytic domain"/>
    <property type="match status" value="1"/>
</dbReference>
<dbReference type="PANTHER" id="PTHR48106:SF18">
    <property type="entry name" value="QUINONE OXIDOREDUCTASE PIG3"/>
    <property type="match status" value="1"/>
</dbReference>
<organism evidence="4 5">
    <name type="scientific">Rubrobacter xylanophilus (strain DSM 9941 / JCM 11954 / NBRC 16129 / PRD-1)</name>
    <dbReference type="NCBI Taxonomy" id="266117"/>
    <lineage>
        <taxon>Bacteria</taxon>
        <taxon>Bacillati</taxon>
        <taxon>Actinomycetota</taxon>
        <taxon>Rubrobacteria</taxon>
        <taxon>Rubrobacterales</taxon>
        <taxon>Rubrobacteraceae</taxon>
        <taxon>Rubrobacter</taxon>
    </lineage>
</organism>
<dbReference type="InterPro" id="IPR036291">
    <property type="entry name" value="NAD(P)-bd_dom_sf"/>
</dbReference>
<dbReference type="InterPro" id="IPR011032">
    <property type="entry name" value="GroES-like_sf"/>
</dbReference>
<dbReference type="InterPro" id="IPR020843">
    <property type="entry name" value="ER"/>
</dbReference>
<evidence type="ECO:0000256" key="1">
    <source>
        <dbReference type="ARBA" id="ARBA00022857"/>
    </source>
</evidence>
<dbReference type="GO" id="GO:0016651">
    <property type="term" value="F:oxidoreductase activity, acting on NAD(P)H"/>
    <property type="evidence" value="ECO:0007669"/>
    <property type="project" value="TreeGrafter"/>
</dbReference>
<dbReference type="Proteomes" id="UP000006637">
    <property type="component" value="Chromosome"/>
</dbReference>
<reference evidence="4 5" key="1">
    <citation type="submission" date="2006-06" db="EMBL/GenBank/DDBJ databases">
        <title>Complete sequence of Rubrobacter xylanophilus DSM 9941.</title>
        <authorList>
            <consortium name="US DOE Joint Genome Institute"/>
            <person name="Copeland A."/>
            <person name="Lucas S."/>
            <person name="Lapidus A."/>
            <person name="Barry K."/>
            <person name="Detter J.C."/>
            <person name="Glavina del Rio T."/>
            <person name="Hammon N."/>
            <person name="Israni S."/>
            <person name="Dalin E."/>
            <person name="Tice H."/>
            <person name="Pitluck S."/>
            <person name="Munk A.C."/>
            <person name="Brettin T."/>
            <person name="Bruce D."/>
            <person name="Han C."/>
            <person name="Tapia R."/>
            <person name="Gilna P."/>
            <person name="Schmutz J."/>
            <person name="Larimer F."/>
            <person name="Land M."/>
            <person name="Hauser L."/>
            <person name="Kyrpides N."/>
            <person name="Lykidis A."/>
            <person name="da Costa M.S."/>
            <person name="Rainey F.A."/>
            <person name="Empadinhas N."/>
            <person name="Jolivet E."/>
            <person name="Battista J.R."/>
            <person name="Richardson P."/>
        </authorList>
    </citation>
    <scope>NUCLEOTIDE SEQUENCE [LARGE SCALE GENOMIC DNA]</scope>
    <source>
        <strain evidence="5">DSM 9941 / NBRC 16129 / PRD-1</strain>
    </source>
</reference>
<keyword evidence="2" id="KW-0560">Oxidoreductase</keyword>
<dbReference type="SMART" id="SM00829">
    <property type="entry name" value="PKS_ER"/>
    <property type="match status" value="1"/>
</dbReference>
<dbReference type="RefSeq" id="WP_011563203.1">
    <property type="nucleotide sequence ID" value="NC_008148.1"/>
</dbReference>
<dbReference type="Pfam" id="PF08240">
    <property type="entry name" value="ADH_N"/>
    <property type="match status" value="1"/>
</dbReference>
<dbReference type="eggNOG" id="COG0604">
    <property type="taxonomic scope" value="Bacteria"/>
</dbReference>
<dbReference type="STRING" id="266117.Rxyl_0207"/>
<keyword evidence="5" id="KW-1185">Reference proteome</keyword>
<dbReference type="InterPro" id="IPR013154">
    <property type="entry name" value="ADH-like_N"/>
</dbReference>
<dbReference type="AlphaFoldDB" id="Q1AZJ3"/>
<evidence type="ECO:0000256" key="2">
    <source>
        <dbReference type="ARBA" id="ARBA00023002"/>
    </source>
</evidence>
<accession>Q1AZJ3</accession>
<dbReference type="PhylomeDB" id="Q1AZJ3"/>
<dbReference type="EMBL" id="CP000386">
    <property type="protein sequence ID" value="ABG03185.1"/>
    <property type="molecule type" value="Genomic_DNA"/>
</dbReference>
<feature type="domain" description="Enoyl reductase (ER)" evidence="3">
    <location>
        <begin position="10"/>
        <end position="323"/>
    </location>
</feature>
<dbReference type="HOGENOM" id="CLU_026673_3_1_11"/>
<evidence type="ECO:0000313" key="4">
    <source>
        <dbReference type="EMBL" id="ABG03185.1"/>
    </source>
</evidence>
<keyword evidence="1" id="KW-0521">NADP</keyword>